<sequence length="174" mass="20118">MVEPIRIYDNGDLLEIHFEHIVNYHGKMAYMAVGAGYRVVQAAFEALYGEDIPDREDLTVFSAHGGPGFRDVFEFVTRCKTRGVYTVDPEYPVAQYDPHRPTGYAYIFTRKDGKAVEVSLKEDYLPAEFYDFLKISRERDLTADERAYFTTLKNDMCEKALNTPLEQFVDVRFV</sequence>
<comment type="caution">
    <text evidence="2">The sequence shown here is derived from an EMBL/GenBank/DDBJ whole genome shotgun (WGS) entry which is preliminary data.</text>
</comment>
<protein>
    <recommendedName>
        <fullName evidence="1">Formylmethanofuran dehydrogenase subunit E domain-containing protein</fullName>
    </recommendedName>
</protein>
<dbReference type="EMBL" id="MASJ01000017">
    <property type="protein sequence ID" value="OCS85044.1"/>
    <property type="molecule type" value="Genomic_DNA"/>
</dbReference>
<name>A0A1C0YD28_9BACL</name>
<organism evidence="2 3">
    <name type="scientific">Caryophanon tenue</name>
    <dbReference type="NCBI Taxonomy" id="33978"/>
    <lineage>
        <taxon>Bacteria</taxon>
        <taxon>Bacillati</taxon>
        <taxon>Bacillota</taxon>
        <taxon>Bacilli</taxon>
        <taxon>Bacillales</taxon>
        <taxon>Caryophanaceae</taxon>
        <taxon>Caryophanon</taxon>
    </lineage>
</organism>
<keyword evidence="3" id="KW-1185">Reference proteome</keyword>
<evidence type="ECO:0000313" key="3">
    <source>
        <dbReference type="Proteomes" id="UP000093199"/>
    </source>
</evidence>
<dbReference type="AlphaFoldDB" id="A0A1C0YD28"/>
<dbReference type="STRING" id="33978.A6M13_14280"/>
<evidence type="ECO:0000313" key="2">
    <source>
        <dbReference type="EMBL" id="OCS85044.1"/>
    </source>
</evidence>
<evidence type="ECO:0000259" key="1">
    <source>
        <dbReference type="Pfam" id="PF02663"/>
    </source>
</evidence>
<proteinExistence type="predicted"/>
<accession>A0A1C0YD28</accession>
<reference evidence="2 3" key="1">
    <citation type="submission" date="2016-07" db="EMBL/GenBank/DDBJ databases">
        <title>Caryophanon tenue genome sequencing.</title>
        <authorList>
            <person name="Verma A."/>
            <person name="Pal Y."/>
            <person name="Krishnamurthi S."/>
        </authorList>
    </citation>
    <scope>NUCLEOTIDE SEQUENCE [LARGE SCALE GENOMIC DNA]</scope>
    <source>
        <strain evidence="2 3">DSM 14152</strain>
    </source>
</reference>
<dbReference type="SUPFAM" id="SSF143555">
    <property type="entry name" value="FwdE-like"/>
    <property type="match status" value="1"/>
</dbReference>
<feature type="domain" description="Formylmethanofuran dehydrogenase subunit E" evidence="1">
    <location>
        <begin position="25"/>
        <end position="169"/>
    </location>
</feature>
<dbReference type="Pfam" id="PF02663">
    <property type="entry name" value="FmdE"/>
    <property type="match status" value="1"/>
</dbReference>
<dbReference type="Proteomes" id="UP000093199">
    <property type="component" value="Unassembled WGS sequence"/>
</dbReference>
<dbReference type="Gene3D" id="3.30.1330.130">
    <property type="match status" value="1"/>
</dbReference>
<gene>
    <name evidence="2" type="ORF">A6M13_14280</name>
</gene>
<dbReference type="InterPro" id="IPR003814">
    <property type="entry name" value="FmdEsu_dom"/>
</dbReference>
<dbReference type="OrthoDB" id="1680380at2"/>
<dbReference type="RefSeq" id="WP_066545297.1">
    <property type="nucleotide sequence ID" value="NZ_MASJ01000017.1"/>
</dbReference>